<dbReference type="AlphaFoldDB" id="A0A371ARZ2"/>
<evidence type="ECO:0000256" key="1">
    <source>
        <dbReference type="SAM" id="Phobius"/>
    </source>
</evidence>
<keyword evidence="1" id="KW-0472">Membrane</keyword>
<feature type="transmembrane region" description="Helical" evidence="1">
    <location>
        <begin position="158"/>
        <end position="179"/>
    </location>
</feature>
<evidence type="ECO:0000313" key="2">
    <source>
        <dbReference type="EMBL" id="RDU22345.1"/>
    </source>
</evidence>
<protein>
    <submittedName>
        <fullName evidence="2">Uncharacterized protein</fullName>
    </submittedName>
</protein>
<evidence type="ECO:0000313" key="3">
    <source>
        <dbReference type="Proteomes" id="UP000255036"/>
    </source>
</evidence>
<reference evidence="2 3" key="1">
    <citation type="submission" date="2018-07" db="EMBL/GenBank/DDBJ databases">
        <title>Anaerosacharophilus polymeroproducens gen. nov. sp. nov., an anaerobic bacterium isolated from salt field.</title>
        <authorList>
            <person name="Kim W."/>
            <person name="Yang S.-H."/>
            <person name="Oh J."/>
            <person name="Lee J.-H."/>
            <person name="Kwon K.K."/>
        </authorList>
    </citation>
    <scope>NUCLEOTIDE SEQUENCE [LARGE SCALE GENOMIC DNA]</scope>
    <source>
        <strain evidence="2 3">MCWD5</strain>
    </source>
</reference>
<dbReference type="EMBL" id="QRCT01000049">
    <property type="protein sequence ID" value="RDU22345.1"/>
    <property type="molecule type" value="Genomic_DNA"/>
</dbReference>
<accession>A0A371ARZ2</accession>
<keyword evidence="1" id="KW-1133">Transmembrane helix</keyword>
<dbReference type="Proteomes" id="UP000255036">
    <property type="component" value="Unassembled WGS sequence"/>
</dbReference>
<organism evidence="2 3">
    <name type="scientific">Anaerosacchariphilus polymeriproducens</name>
    <dbReference type="NCBI Taxonomy" id="1812858"/>
    <lineage>
        <taxon>Bacteria</taxon>
        <taxon>Bacillati</taxon>
        <taxon>Bacillota</taxon>
        <taxon>Clostridia</taxon>
        <taxon>Lachnospirales</taxon>
        <taxon>Lachnospiraceae</taxon>
        <taxon>Anaerosacchariphilus</taxon>
    </lineage>
</organism>
<gene>
    <name evidence="2" type="ORF">DWV06_13690</name>
</gene>
<proteinExistence type="predicted"/>
<keyword evidence="1" id="KW-0812">Transmembrane</keyword>
<name>A0A371ARZ2_9FIRM</name>
<sequence length="187" mass="21755">MWKRIINWIRYIVLIIFIFFLIPTSATVLDFVIRPTFVTVDNVLQEAKELLYKQYPLLEQLPENTVFDKYVHTTYDNHDANLVISIYITVPKESKDEVIALFSDENQIGQENKLYVNIDEKSELSKNTVHIILGGTIYGESFAYEYAKNHQSGSSKTFLIWLLYFGGVILIIIALVFPYGKLRKKHL</sequence>
<comment type="caution">
    <text evidence="2">The sequence shown here is derived from an EMBL/GenBank/DDBJ whole genome shotgun (WGS) entry which is preliminary data.</text>
</comment>
<keyword evidence="3" id="KW-1185">Reference proteome</keyword>
<dbReference type="RefSeq" id="WP_115482755.1">
    <property type="nucleotide sequence ID" value="NZ_QRCT01000049.1"/>
</dbReference>